<keyword evidence="2" id="KW-1185">Reference proteome</keyword>
<dbReference type="EMBL" id="KL197716">
    <property type="protein sequence ID" value="KDQ59314.1"/>
    <property type="molecule type" value="Genomic_DNA"/>
</dbReference>
<evidence type="ECO:0000313" key="1">
    <source>
        <dbReference type="EMBL" id="KDQ59314.1"/>
    </source>
</evidence>
<name>A0A067PX55_9AGAM</name>
<proteinExistence type="predicted"/>
<evidence type="ECO:0000313" key="2">
    <source>
        <dbReference type="Proteomes" id="UP000027265"/>
    </source>
</evidence>
<dbReference type="STRING" id="933084.A0A067PX55"/>
<dbReference type="HOGENOM" id="CLU_206235_0_0_1"/>
<dbReference type="InParanoid" id="A0A067PX55"/>
<reference evidence="2" key="1">
    <citation type="journal article" date="2014" name="Proc. Natl. Acad. Sci. U.S.A.">
        <title>Extensive sampling of basidiomycete genomes demonstrates inadequacy of the white-rot/brown-rot paradigm for wood decay fungi.</title>
        <authorList>
            <person name="Riley R."/>
            <person name="Salamov A.A."/>
            <person name="Brown D.W."/>
            <person name="Nagy L.G."/>
            <person name="Floudas D."/>
            <person name="Held B.W."/>
            <person name="Levasseur A."/>
            <person name="Lombard V."/>
            <person name="Morin E."/>
            <person name="Otillar R."/>
            <person name="Lindquist E.A."/>
            <person name="Sun H."/>
            <person name="LaButti K.M."/>
            <person name="Schmutz J."/>
            <person name="Jabbour D."/>
            <person name="Luo H."/>
            <person name="Baker S.E."/>
            <person name="Pisabarro A.G."/>
            <person name="Walton J.D."/>
            <person name="Blanchette R.A."/>
            <person name="Henrissat B."/>
            <person name="Martin F."/>
            <person name="Cullen D."/>
            <person name="Hibbett D.S."/>
            <person name="Grigoriev I.V."/>
        </authorList>
    </citation>
    <scope>NUCLEOTIDE SEQUENCE [LARGE SCALE GENOMIC DNA]</scope>
    <source>
        <strain evidence="2">MUCL 33604</strain>
    </source>
</reference>
<dbReference type="AlphaFoldDB" id="A0A067PX55"/>
<gene>
    <name evidence="1" type="ORF">JAAARDRAFT_109214</name>
</gene>
<accession>A0A067PX55</accession>
<feature type="non-terminal residue" evidence="1">
    <location>
        <position position="51"/>
    </location>
</feature>
<feature type="non-terminal residue" evidence="1">
    <location>
        <position position="1"/>
    </location>
</feature>
<protein>
    <submittedName>
        <fullName evidence="1">Uncharacterized protein</fullName>
    </submittedName>
</protein>
<sequence length="51" mass="5937">LVTTNPSTARRFLDMMNQGHPEYGCFITKEKTMTNFNYDAQIMNVTSPHQR</sequence>
<organism evidence="1 2">
    <name type="scientific">Jaapia argillacea MUCL 33604</name>
    <dbReference type="NCBI Taxonomy" id="933084"/>
    <lineage>
        <taxon>Eukaryota</taxon>
        <taxon>Fungi</taxon>
        <taxon>Dikarya</taxon>
        <taxon>Basidiomycota</taxon>
        <taxon>Agaricomycotina</taxon>
        <taxon>Agaricomycetes</taxon>
        <taxon>Agaricomycetidae</taxon>
        <taxon>Jaapiales</taxon>
        <taxon>Jaapiaceae</taxon>
        <taxon>Jaapia</taxon>
    </lineage>
</organism>
<dbReference type="Proteomes" id="UP000027265">
    <property type="component" value="Unassembled WGS sequence"/>
</dbReference>
<dbReference type="OrthoDB" id="289721at2759"/>